<comment type="caution">
    <text evidence="2">The sequence shown here is derived from an EMBL/GenBank/DDBJ whole genome shotgun (WGS) entry which is preliminary data.</text>
</comment>
<evidence type="ECO:0000313" key="3">
    <source>
        <dbReference type="Proteomes" id="UP000798951"/>
    </source>
</evidence>
<dbReference type="Proteomes" id="UP000798951">
    <property type="component" value="Unassembled WGS sequence"/>
</dbReference>
<protein>
    <submittedName>
        <fullName evidence="2">Uncharacterized protein</fullName>
    </submittedName>
</protein>
<reference evidence="2 3" key="1">
    <citation type="submission" date="2019-07" db="EMBL/GenBank/DDBJ databases">
        <title>Genomic Encyclopedia of Type Strains, Phase IV (KMG-IV): sequencing the most valuable type-strain genomes for metagenomic binning, comparative biology and taxonomic classification.</title>
        <authorList>
            <person name="Goeker M."/>
        </authorList>
    </citation>
    <scope>NUCLEOTIDE SEQUENCE [LARGE SCALE GENOMIC DNA]</scope>
    <source>
        <strain evidence="2 3">DSM 44831</strain>
    </source>
</reference>
<feature type="region of interest" description="Disordered" evidence="1">
    <location>
        <begin position="1"/>
        <end position="77"/>
    </location>
</feature>
<accession>A0ABQ6YNY3</accession>
<gene>
    <name evidence="2" type="ORF">FNL39_103329</name>
</gene>
<name>A0ABQ6YNY3_9NOCA</name>
<organism evidence="2 3">
    <name type="scientific">Nocardia caishijiensis</name>
    <dbReference type="NCBI Taxonomy" id="184756"/>
    <lineage>
        <taxon>Bacteria</taxon>
        <taxon>Bacillati</taxon>
        <taxon>Actinomycetota</taxon>
        <taxon>Actinomycetes</taxon>
        <taxon>Mycobacteriales</taxon>
        <taxon>Nocardiaceae</taxon>
        <taxon>Nocardia</taxon>
    </lineage>
</organism>
<dbReference type="EMBL" id="VMSD01000003">
    <property type="protein sequence ID" value="KAF0847431.1"/>
    <property type="molecule type" value="Genomic_DNA"/>
</dbReference>
<evidence type="ECO:0000313" key="2">
    <source>
        <dbReference type="EMBL" id="KAF0847431.1"/>
    </source>
</evidence>
<evidence type="ECO:0000256" key="1">
    <source>
        <dbReference type="SAM" id="MobiDB-lite"/>
    </source>
</evidence>
<feature type="compositionally biased region" description="Low complexity" evidence="1">
    <location>
        <begin position="27"/>
        <end position="53"/>
    </location>
</feature>
<sequence>MSSAWPSHPATPAPKRADHRPPHRRSPLPARGARAPRTRTQPPDPRAPSASRPHQPTTPAGCRQPIPPRPNLPRAYPNRSVRQLNPALSSLSLLLNPAPPTARAALLSTAPATRSKLATAPPISLRRWVPPTVSPALWPEVAAAKLAAPPRPTLPRTYPNRSVRQRNPVLGTIDLLLNPVPRTTRVALLPTAPATRSELATALPIPLRRWIPLRVLPPPWPNRTSAHMVPVPRARRILRPTAPLSKGQLVPRPVLLLYLTGLPTRLASLRLGAPPPRPVLP</sequence>
<proteinExistence type="predicted"/>
<keyword evidence="3" id="KW-1185">Reference proteome</keyword>